<evidence type="ECO:0000313" key="2">
    <source>
        <dbReference type="Proteomes" id="UP001219525"/>
    </source>
</evidence>
<accession>A0AAD6YF14</accession>
<name>A0AAD6YF14_9AGAR</name>
<sequence length="62" mass="7441">IYLRFARAVAEGRYKDNQVFLGLIQTMQMATERRIRGVGMQNFPYPREFREWGMLIRMSSPR</sequence>
<gene>
    <name evidence="1" type="ORF">GGX14DRAFT_359230</name>
</gene>
<reference evidence="1" key="1">
    <citation type="submission" date="2023-03" db="EMBL/GenBank/DDBJ databases">
        <title>Massive genome expansion in bonnet fungi (Mycena s.s.) driven by repeated elements and novel gene families across ecological guilds.</title>
        <authorList>
            <consortium name="Lawrence Berkeley National Laboratory"/>
            <person name="Harder C.B."/>
            <person name="Miyauchi S."/>
            <person name="Viragh M."/>
            <person name="Kuo A."/>
            <person name="Thoen E."/>
            <person name="Andreopoulos B."/>
            <person name="Lu D."/>
            <person name="Skrede I."/>
            <person name="Drula E."/>
            <person name="Henrissat B."/>
            <person name="Morin E."/>
            <person name="Kohler A."/>
            <person name="Barry K."/>
            <person name="LaButti K."/>
            <person name="Morin E."/>
            <person name="Salamov A."/>
            <person name="Lipzen A."/>
            <person name="Mereny Z."/>
            <person name="Hegedus B."/>
            <person name="Baldrian P."/>
            <person name="Stursova M."/>
            <person name="Weitz H."/>
            <person name="Taylor A."/>
            <person name="Grigoriev I.V."/>
            <person name="Nagy L.G."/>
            <person name="Martin F."/>
            <person name="Kauserud H."/>
        </authorList>
    </citation>
    <scope>NUCLEOTIDE SEQUENCE</scope>
    <source>
        <strain evidence="1">9144</strain>
    </source>
</reference>
<evidence type="ECO:0000313" key="1">
    <source>
        <dbReference type="EMBL" id="KAJ7216060.1"/>
    </source>
</evidence>
<dbReference type="Proteomes" id="UP001219525">
    <property type="component" value="Unassembled WGS sequence"/>
</dbReference>
<comment type="caution">
    <text evidence="1">The sequence shown here is derived from an EMBL/GenBank/DDBJ whole genome shotgun (WGS) entry which is preliminary data.</text>
</comment>
<proteinExistence type="predicted"/>
<protein>
    <submittedName>
        <fullName evidence="1">Uncharacterized protein</fullName>
    </submittedName>
</protein>
<organism evidence="1 2">
    <name type="scientific">Mycena pura</name>
    <dbReference type="NCBI Taxonomy" id="153505"/>
    <lineage>
        <taxon>Eukaryota</taxon>
        <taxon>Fungi</taxon>
        <taxon>Dikarya</taxon>
        <taxon>Basidiomycota</taxon>
        <taxon>Agaricomycotina</taxon>
        <taxon>Agaricomycetes</taxon>
        <taxon>Agaricomycetidae</taxon>
        <taxon>Agaricales</taxon>
        <taxon>Marasmiineae</taxon>
        <taxon>Mycenaceae</taxon>
        <taxon>Mycena</taxon>
    </lineage>
</organism>
<dbReference type="EMBL" id="JARJCW010000016">
    <property type="protein sequence ID" value="KAJ7216060.1"/>
    <property type="molecule type" value="Genomic_DNA"/>
</dbReference>
<feature type="non-terminal residue" evidence="1">
    <location>
        <position position="1"/>
    </location>
</feature>
<dbReference type="AlphaFoldDB" id="A0AAD6YF14"/>
<keyword evidence="2" id="KW-1185">Reference proteome</keyword>